<evidence type="ECO:0000256" key="2">
    <source>
        <dbReference type="ARBA" id="ARBA00005236"/>
    </source>
</evidence>
<dbReference type="PANTHER" id="PTHR30489">
    <property type="entry name" value="LIPOPROTEIN-RELEASING SYSTEM TRANSMEMBRANE PROTEIN LOLE"/>
    <property type="match status" value="1"/>
</dbReference>
<feature type="transmembrane region" description="Helical" evidence="7">
    <location>
        <begin position="435"/>
        <end position="453"/>
    </location>
</feature>
<evidence type="ECO:0000313" key="9">
    <source>
        <dbReference type="EMBL" id="MCP2344013.1"/>
    </source>
</evidence>
<evidence type="ECO:0000259" key="8">
    <source>
        <dbReference type="Pfam" id="PF02687"/>
    </source>
</evidence>
<dbReference type="Pfam" id="PF02687">
    <property type="entry name" value="FtsX"/>
    <property type="match status" value="2"/>
</dbReference>
<feature type="transmembrane region" description="Helical" evidence="7">
    <location>
        <begin position="394"/>
        <end position="415"/>
    </location>
</feature>
<comment type="subcellular location">
    <subcellularLocation>
        <location evidence="1">Cell membrane</location>
        <topology evidence="1">Multi-pass membrane protein</topology>
    </subcellularLocation>
</comment>
<keyword evidence="4 7" id="KW-0812">Transmembrane</keyword>
<dbReference type="PANTHER" id="PTHR30489:SF0">
    <property type="entry name" value="LIPOPROTEIN-RELEASING SYSTEM TRANSMEMBRANE PROTEIN LOLE"/>
    <property type="match status" value="1"/>
</dbReference>
<proteinExistence type="inferred from homology"/>
<evidence type="ECO:0000256" key="5">
    <source>
        <dbReference type="ARBA" id="ARBA00022989"/>
    </source>
</evidence>
<dbReference type="RefSeq" id="WP_253764989.1">
    <property type="nucleotide sequence ID" value="NZ_BAAAVE010000001.1"/>
</dbReference>
<evidence type="ECO:0000256" key="4">
    <source>
        <dbReference type="ARBA" id="ARBA00022692"/>
    </source>
</evidence>
<reference evidence="9 10" key="1">
    <citation type="submission" date="2022-06" db="EMBL/GenBank/DDBJ databases">
        <title>Sequencing the genomes of 1000 actinobacteria strains.</title>
        <authorList>
            <person name="Klenk H.-P."/>
        </authorList>
    </citation>
    <scope>NUCLEOTIDE SEQUENCE [LARGE SCALE GENOMIC DNA]</scope>
    <source>
        <strain evidence="9 10">DSM 44170</strain>
    </source>
</reference>
<sequence length="844" mass="88613">MLILIWLRGLLSRRAGRLAAAAAGIALAVALPAALGAFLASAKATMTARSIQRVAVDWQVEQQPGQTVSVPMPGTSRQVSFARIDGFESRQAGQTLTTGAGQVLGLPAGYAATFPGELRLLAGNANGPMLAQQTAANLHAQPGASITVRRPGLPDTAVAVTGVVELPAADSLFQRVGAPPGAQPQAPPDNVLLLPEADWHRMFDGIARDRVRTQFHVRIDHRLPPDPAAAYTAVTGQARNLEERMAGSGLVGDNLGAALDAAREDALYSQVLFLFLGAPAVVLAALLAGLVTRAGAPRRTAEQALLRTRGASRGTLARLALAETALVGVTGVLAGLGLAAVAGRLVFGSASVSWWAAVLGLLVAAVTVLPPALRASTVADARRPVGGRRRSPIWLRYGLDLWLLAGSAVIFWITSRNGYQLVLVPEGLPQLSVDYWAFAGPALLWAGTGLLAWRLTRTLPGPFVTWTARPLAGGLAGVVSAMLTRQRAPLARTATLAALAVAFALSTSVFDATYRQQAEVDAELTNGADVTVSQTTATRAELAAVPGVSRVEPLQHRFAYVGSDLQDLYGIRPTTTRLHDTYFSGGTARQILDRLARRPDALLVSQETVNDFQLRLGDQIRLRTEDGRTVPFHYAGIVTEFPTAPRDSFLVANAAYLAHRLPTDTTYLITTDGTPPHRVAADLRGKLGPTAKITDVETSRQVVGSSLTAVDLSGLTAIELGYALALAGLATGLLLVLGFAERRRTYALARVLGATPRQLGSFVWTEVCLVALAAIVLGTVCGWALSRMLVAVLSGVFDPPPDSLAVPWTYLAAVAGLGLAALLAAGAATVRATRSPPLTVLRDL</sequence>
<keyword evidence="6 7" id="KW-0472">Membrane</keyword>
<accession>A0ABT1JQK8</accession>
<keyword evidence="10" id="KW-1185">Reference proteome</keyword>
<evidence type="ECO:0000256" key="6">
    <source>
        <dbReference type="ARBA" id="ARBA00023136"/>
    </source>
</evidence>
<feature type="transmembrane region" description="Helical" evidence="7">
    <location>
        <begin position="761"/>
        <end position="785"/>
    </location>
</feature>
<evidence type="ECO:0000256" key="1">
    <source>
        <dbReference type="ARBA" id="ARBA00004651"/>
    </source>
</evidence>
<feature type="domain" description="ABC3 transporter permease C-terminal" evidence="8">
    <location>
        <begin position="280"/>
        <end position="368"/>
    </location>
</feature>
<feature type="transmembrane region" description="Helical" evidence="7">
    <location>
        <begin position="354"/>
        <end position="373"/>
    </location>
</feature>
<evidence type="ECO:0000256" key="7">
    <source>
        <dbReference type="SAM" id="Phobius"/>
    </source>
</evidence>
<feature type="transmembrane region" description="Helical" evidence="7">
    <location>
        <begin position="316"/>
        <end position="342"/>
    </location>
</feature>
<feature type="transmembrane region" description="Helical" evidence="7">
    <location>
        <begin position="271"/>
        <end position="295"/>
    </location>
</feature>
<dbReference type="EMBL" id="JAMZEC010000001">
    <property type="protein sequence ID" value="MCP2344013.1"/>
    <property type="molecule type" value="Genomic_DNA"/>
</dbReference>
<name>A0ABT1JQK8_9ACTN</name>
<organism evidence="9 10">
    <name type="scientific">Nonomuraea roseoviolacea subsp. carminata</name>
    <dbReference type="NCBI Taxonomy" id="160689"/>
    <lineage>
        <taxon>Bacteria</taxon>
        <taxon>Bacillati</taxon>
        <taxon>Actinomycetota</taxon>
        <taxon>Actinomycetes</taxon>
        <taxon>Streptosporangiales</taxon>
        <taxon>Streptosporangiaceae</taxon>
        <taxon>Nonomuraea</taxon>
    </lineage>
</organism>
<dbReference type="InterPro" id="IPR051447">
    <property type="entry name" value="Lipoprotein-release_system"/>
</dbReference>
<protein>
    <submittedName>
        <fullName evidence="9">ABC transport system permease protein</fullName>
    </submittedName>
</protein>
<keyword evidence="3" id="KW-1003">Cell membrane</keyword>
<evidence type="ECO:0000256" key="3">
    <source>
        <dbReference type="ARBA" id="ARBA00022475"/>
    </source>
</evidence>
<dbReference type="Proteomes" id="UP001320766">
    <property type="component" value="Unassembled WGS sequence"/>
</dbReference>
<dbReference type="InterPro" id="IPR003838">
    <property type="entry name" value="ABC3_permease_C"/>
</dbReference>
<keyword evidence="5 7" id="KW-1133">Transmembrane helix</keyword>
<gene>
    <name evidence="9" type="ORF">HD595_000135</name>
</gene>
<feature type="transmembrane region" description="Helical" evidence="7">
    <location>
        <begin position="805"/>
        <end position="828"/>
    </location>
</feature>
<feature type="domain" description="ABC3 transporter permease C-terminal" evidence="8">
    <location>
        <begin position="723"/>
        <end position="837"/>
    </location>
</feature>
<evidence type="ECO:0000313" key="10">
    <source>
        <dbReference type="Proteomes" id="UP001320766"/>
    </source>
</evidence>
<feature type="transmembrane region" description="Helical" evidence="7">
    <location>
        <begin position="490"/>
        <end position="510"/>
    </location>
</feature>
<feature type="transmembrane region" description="Helical" evidence="7">
    <location>
        <begin position="720"/>
        <end position="740"/>
    </location>
</feature>
<comment type="caution">
    <text evidence="9">The sequence shown here is derived from an EMBL/GenBank/DDBJ whole genome shotgun (WGS) entry which is preliminary data.</text>
</comment>
<comment type="similarity">
    <text evidence="2">Belongs to the ABC-4 integral membrane protein family. LolC/E subfamily.</text>
</comment>